<dbReference type="Pfam" id="PF01435">
    <property type="entry name" value="Peptidase_M48"/>
    <property type="match status" value="1"/>
</dbReference>
<organism evidence="10 11">
    <name type="scientific">Folsomia candida</name>
    <name type="common">Springtail</name>
    <dbReference type="NCBI Taxonomy" id="158441"/>
    <lineage>
        <taxon>Eukaryota</taxon>
        <taxon>Metazoa</taxon>
        <taxon>Ecdysozoa</taxon>
        <taxon>Arthropoda</taxon>
        <taxon>Hexapoda</taxon>
        <taxon>Collembola</taxon>
        <taxon>Entomobryomorpha</taxon>
        <taxon>Isotomoidea</taxon>
        <taxon>Isotomidae</taxon>
        <taxon>Proisotominae</taxon>
        <taxon>Folsomia</taxon>
    </lineage>
</organism>
<dbReference type="AlphaFoldDB" id="A0A226EGC3"/>
<feature type="transmembrane region" description="Helical" evidence="7">
    <location>
        <begin position="167"/>
        <end position="189"/>
    </location>
</feature>
<reference evidence="10 11" key="1">
    <citation type="submission" date="2015-12" db="EMBL/GenBank/DDBJ databases">
        <title>The genome of Folsomia candida.</title>
        <authorList>
            <person name="Faddeeva A."/>
            <person name="Derks M.F."/>
            <person name="Anvar Y."/>
            <person name="Smit S."/>
            <person name="Van Straalen N."/>
            <person name="Roelofs D."/>
        </authorList>
    </citation>
    <scope>NUCLEOTIDE SEQUENCE [LARGE SCALE GENOMIC DNA]</scope>
    <source>
        <strain evidence="10 11">VU population</strain>
        <tissue evidence="10">Whole body</tissue>
    </source>
</reference>
<keyword evidence="5" id="KW-0862">Zinc</keyword>
<evidence type="ECO:0000259" key="8">
    <source>
        <dbReference type="Pfam" id="PF01435"/>
    </source>
</evidence>
<evidence type="ECO:0000313" key="10">
    <source>
        <dbReference type="EMBL" id="OXA56655.1"/>
    </source>
</evidence>
<evidence type="ECO:0000313" key="11">
    <source>
        <dbReference type="Proteomes" id="UP000198287"/>
    </source>
</evidence>
<evidence type="ECO:0000256" key="3">
    <source>
        <dbReference type="ARBA" id="ARBA00022723"/>
    </source>
</evidence>
<dbReference type="GO" id="GO:0006508">
    <property type="term" value="P:proteolysis"/>
    <property type="evidence" value="ECO:0007669"/>
    <property type="project" value="UniProtKB-KW"/>
</dbReference>
<accession>A0A226EGC3</accession>
<dbReference type="GO" id="GO:0046872">
    <property type="term" value="F:metal ion binding"/>
    <property type="evidence" value="ECO:0007669"/>
    <property type="project" value="UniProtKB-KW"/>
</dbReference>
<evidence type="ECO:0000256" key="7">
    <source>
        <dbReference type="SAM" id="Phobius"/>
    </source>
</evidence>
<dbReference type="PANTHER" id="PTHR10120">
    <property type="entry name" value="CAAX PRENYL PROTEASE 1"/>
    <property type="match status" value="1"/>
</dbReference>
<evidence type="ECO:0000256" key="4">
    <source>
        <dbReference type="ARBA" id="ARBA00022801"/>
    </source>
</evidence>
<evidence type="ECO:0000256" key="1">
    <source>
        <dbReference type="ARBA" id="ARBA00001947"/>
    </source>
</evidence>
<dbReference type="Pfam" id="PF16491">
    <property type="entry name" value="Peptidase_M48_N"/>
    <property type="match status" value="1"/>
</dbReference>
<keyword evidence="2 10" id="KW-0645">Protease</keyword>
<feature type="transmembrane region" description="Helical" evidence="7">
    <location>
        <begin position="119"/>
        <end position="141"/>
    </location>
</feature>
<feature type="transmembrane region" description="Helical" evidence="7">
    <location>
        <begin position="78"/>
        <end position="99"/>
    </location>
</feature>
<feature type="transmembrane region" description="Helical" evidence="7">
    <location>
        <begin position="370"/>
        <end position="395"/>
    </location>
</feature>
<dbReference type="InterPro" id="IPR032456">
    <property type="entry name" value="Peptidase_M48_N"/>
</dbReference>
<dbReference type="GO" id="GO:0004222">
    <property type="term" value="F:metalloendopeptidase activity"/>
    <property type="evidence" value="ECO:0007669"/>
    <property type="project" value="InterPro"/>
</dbReference>
<comment type="cofactor">
    <cofactor evidence="1">
        <name>Zn(2+)</name>
        <dbReference type="ChEBI" id="CHEBI:29105"/>
    </cofactor>
</comment>
<keyword evidence="6" id="KW-0482">Metalloprotease</keyword>
<feature type="transmembrane region" description="Helical" evidence="7">
    <location>
        <begin position="339"/>
        <end position="358"/>
    </location>
</feature>
<keyword evidence="7" id="KW-0472">Membrane</keyword>
<keyword evidence="7" id="KW-1133">Transmembrane helix</keyword>
<comment type="caution">
    <text evidence="10">The sequence shown here is derived from an EMBL/GenBank/DDBJ whole genome shotgun (WGS) entry which is preliminary data.</text>
</comment>
<keyword evidence="11" id="KW-1185">Reference proteome</keyword>
<dbReference type="EMBL" id="LNIX01000004">
    <property type="protein sequence ID" value="OXA56655.1"/>
    <property type="molecule type" value="Genomic_DNA"/>
</dbReference>
<proteinExistence type="predicted"/>
<keyword evidence="4" id="KW-0378">Hydrolase</keyword>
<feature type="domain" description="Peptidase M48" evidence="8">
    <location>
        <begin position="233"/>
        <end position="456"/>
    </location>
</feature>
<feature type="domain" description="CAAX prenyl protease 1 N-terminal" evidence="9">
    <location>
        <begin position="38"/>
        <end position="219"/>
    </location>
</feature>
<keyword evidence="7" id="KW-0812">Transmembrane</keyword>
<gene>
    <name evidence="10" type="ORF">Fcan01_09557</name>
</gene>
<evidence type="ECO:0000256" key="2">
    <source>
        <dbReference type="ARBA" id="ARBA00022670"/>
    </source>
</evidence>
<dbReference type="Gene3D" id="3.30.2010.10">
    <property type="entry name" value="Metalloproteases ('zincins'), catalytic domain"/>
    <property type="match status" value="1"/>
</dbReference>
<name>A0A226EGC3_FOLCA</name>
<protein>
    <submittedName>
        <fullName evidence="10">CAAX prenyl protease 1</fullName>
    </submittedName>
</protein>
<evidence type="ECO:0000256" key="6">
    <source>
        <dbReference type="ARBA" id="ARBA00023049"/>
    </source>
</evidence>
<feature type="transmembrane region" description="Helical" evidence="7">
    <location>
        <begin position="201"/>
        <end position="225"/>
    </location>
</feature>
<dbReference type="OMA" id="YSCANAY"/>
<dbReference type="STRING" id="158441.A0A226EGC3"/>
<keyword evidence="3" id="KW-0479">Metal-binding</keyword>
<feature type="transmembrane region" description="Helical" evidence="7">
    <location>
        <begin position="12"/>
        <end position="33"/>
    </location>
</feature>
<sequence>MHIPENDLMVQIFTYGILSVIWIHLGAIVWSNYKNLNKMEQQHHVPDELQGTSYHPEAFGLARLYAYQTLTFRNKKTIVEGVILTCVILTNGIGVLWDYSERTVALIKPYLPLKKSTSWPWLGIFFFTLCYTILERVILYLPELEEFEIEKYFGFSRASRKKLTKSFIKVSILKVILWPVYLTAFSWGLQKLSKLIEDKSWTVLSLMGFSYWLLFPTLIVVVILANSKQVQPLPEGGLKTRIDSLADKVNFPKDCIFVLHSTKAKNHPNAFHLKFLNFQRLIIFESLIEFKDTSNPETLHIQGKGLSDPQVEAVIAHELGHYHLSHGFWGVTYLQLKTLLSYLLTMWLIQYSVFYNVIGISTYGNNSYLIPGLIAADLFVVQYTSKFLDFLFAIFQRYTETQADKYAVRLGYGHTLESALVKLTMDNYIFPVDDAFYTVINCTHPSMITRMRNIRKCMISN</sequence>
<dbReference type="InterPro" id="IPR001915">
    <property type="entry name" value="Peptidase_M48"/>
</dbReference>
<evidence type="ECO:0000256" key="5">
    <source>
        <dbReference type="ARBA" id="ARBA00022833"/>
    </source>
</evidence>
<dbReference type="OrthoDB" id="360839at2759"/>
<dbReference type="Proteomes" id="UP000198287">
    <property type="component" value="Unassembled WGS sequence"/>
</dbReference>
<evidence type="ECO:0000259" key="9">
    <source>
        <dbReference type="Pfam" id="PF16491"/>
    </source>
</evidence>